<dbReference type="GeneID" id="25269466"/>
<feature type="region of interest" description="Disordered" evidence="1">
    <location>
        <begin position="1"/>
        <end position="81"/>
    </location>
</feature>
<feature type="compositionally biased region" description="Acidic residues" evidence="1">
    <location>
        <begin position="53"/>
        <end position="69"/>
    </location>
</feature>
<evidence type="ECO:0000313" key="3">
    <source>
        <dbReference type="Proteomes" id="UP000018050"/>
    </source>
</evidence>
<dbReference type="VEuPathDB" id="ToxoDB:EAH_00013960"/>
<accession>U6GKV1</accession>
<reference evidence="2" key="2">
    <citation type="submission" date="2013-10" db="EMBL/GenBank/DDBJ databases">
        <authorList>
            <person name="Aslett M."/>
        </authorList>
    </citation>
    <scope>NUCLEOTIDE SEQUENCE</scope>
    <source>
        <strain evidence="2">Houghton</strain>
    </source>
</reference>
<feature type="compositionally biased region" description="Polar residues" evidence="1">
    <location>
        <begin position="1"/>
        <end position="13"/>
    </location>
</feature>
<reference evidence="2" key="1">
    <citation type="submission" date="2013-10" db="EMBL/GenBank/DDBJ databases">
        <title>Genomic analysis of the causative agents of coccidiosis in chickens.</title>
        <authorList>
            <person name="Reid A.J."/>
            <person name="Blake D."/>
            <person name="Billington K."/>
            <person name="Browne H."/>
            <person name="Dunn M."/>
            <person name="Hung S."/>
            <person name="Kawahara F."/>
            <person name="Miranda-Saavedra D."/>
            <person name="Mourier T."/>
            <person name="Nagra H."/>
            <person name="Otto T.D."/>
            <person name="Rawlings N."/>
            <person name="Sanchez A."/>
            <person name="Sanders M."/>
            <person name="Subramaniam C."/>
            <person name="Tay Y."/>
            <person name="Dear P."/>
            <person name="Doerig C."/>
            <person name="Gruber A."/>
            <person name="Parkinson J."/>
            <person name="Shirley M."/>
            <person name="Wan K.L."/>
            <person name="Berriman M."/>
            <person name="Tomley F."/>
            <person name="Pain A."/>
        </authorList>
    </citation>
    <scope>NUCLEOTIDE SEQUENCE</scope>
    <source>
        <strain evidence="2">Houghton</strain>
    </source>
</reference>
<evidence type="ECO:0000256" key="1">
    <source>
        <dbReference type="SAM" id="MobiDB-lite"/>
    </source>
</evidence>
<dbReference type="Proteomes" id="UP000018050">
    <property type="component" value="Unassembled WGS sequence"/>
</dbReference>
<keyword evidence="3" id="KW-1185">Reference proteome</keyword>
<organism evidence="2 3">
    <name type="scientific">Eimeria acervulina</name>
    <name type="common">Coccidian parasite</name>
    <dbReference type="NCBI Taxonomy" id="5801"/>
    <lineage>
        <taxon>Eukaryota</taxon>
        <taxon>Sar</taxon>
        <taxon>Alveolata</taxon>
        <taxon>Apicomplexa</taxon>
        <taxon>Conoidasida</taxon>
        <taxon>Coccidia</taxon>
        <taxon>Eucoccidiorida</taxon>
        <taxon>Eimeriorina</taxon>
        <taxon>Eimeriidae</taxon>
        <taxon>Eimeria</taxon>
    </lineage>
</organism>
<dbReference type="RefSeq" id="XP_013249794.1">
    <property type="nucleotide sequence ID" value="XM_013394340.1"/>
</dbReference>
<dbReference type="EMBL" id="HG671156">
    <property type="protein sequence ID" value="CDI80197.1"/>
    <property type="molecule type" value="Genomic_DNA"/>
</dbReference>
<dbReference type="AlphaFoldDB" id="U6GKV1"/>
<dbReference type="OrthoDB" id="346918at2759"/>
<protein>
    <submittedName>
        <fullName evidence="2">Uncharacterized protein</fullName>
    </submittedName>
</protein>
<evidence type="ECO:0000313" key="2">
    <source>
        <dbReference type="EMBL" id="CDI80197.1"/>
    </source>
</evidence>
<proteinExistence type="predicted"/>
<feature type="compositionally biased region" description="Polar residues" evidence="1">
    <location>
        <begin position="21"/>
        <end position="36"/>
    </location>
</feature>
<name>U6GKV1_EIMAC</name>
<sequence>MRYTQSGRTTSSFMGIASGDPYSSYSSRGAQGNQPADQPESGDPESSSTGTSDGEETESTDTEEEESAEVESSGGLGTRRVMNPYDLSHIFPDIYQEEQPPSYENMTNQSLALLEMTTINSDPDGE</sequence>
<gene>
    <name evidence="2" type="ORF">EAH_00013960</name>
</gene>